<protein>
    <submittedName>
        <fullName evidence="2">Uncharacterized protein</fullName>
    </submittedName>
</protein>
<evidence type="ECO:0000256" key="1">
    <source>
        <dbReference type="SAM" id="MobiDB-lite"/>
    </source>
</evidence>
<feature type="compositionally biased region" description="Basic and acidic residues" evidence="1">
    <location>
        <begin position="81"/>
        <end position="117"/>
    </location>
</feature>
<dbReference type="Gramene" id="Psat7g048800.1">
    <property type="protein sequence ID" value="Psat7g048800.1.cds"/>
    <property type="gene ID" value="Psat7g048800"/>
</dbReference>
<reference evidence="2 3" key="1">
    <citation type="journal article" date="2022" name="Nat. Genet.">
        <title>Improved pea reference genome and pan-genome highlight genomic features and evolutionary characteristics.</title>
        <authorList>
            <person name="Yang T."/>
            <person name="Liu R."/>
            <person name="Luo Y."/>
            <person name="Hu S."/>
            <person name="Wang D."/>
            <person name="Wang C."/>
            <person name="Pandey M.K."/>
            <person name="Ge S."/>
            <person name="Xu Q."/>
            <person name="Li N."/>
            <person name="Li G."/>
            <person name="Huang Y."/>
            <person name="Saxena R.K."/>
            <person name="Ji Y."/>
            <person name="Li M."/>
            <person name="Yan X."/>
            <person name="He Y."/>
            <person name="Liu Y."/>
            <person name="Wang X."/>
            <person name="Xiang C."/>
            <person name="Varshney R.K."/>
            <person name="Ding H."/>
            <person name="Gao S."/>
            <person name="Zong X."/>
        </authorList>
    </citation>
    <scope>NUCLEOTIDE SEQUENCE [LARGE SCALE GENOMIC DNA]</scope>
    <source>
        <strain evidence="2 3">cv. Zhongwan 6</strain>
    </source>
</reference>
<name>A0A9D4VI02_PEA</name>
<proteinExistence type="predicted"/>
<gene>
    <name evidence="2" type="ORF">KIW84_071324</name>
</gene>
<feature type="region of interest" description="Disordered" evidence="1">
    <location>
        <begin position="64"/>
        <end position="117"/>
    </location>
</feature>
<accession>A0A9D4VI02</accession>
<feature type="region of interest" description="Disordered" evidence="1">
    <location>
        <begin position="321"/>
        <end position="340"/>
    </location>
</feature>
<feature type="region of interest" description="Disordered" evidence="1">
    <location>
        <begin position="369"/>
        <end position="407"/>
    </location>
</feature>
<dbReference type="EMBL" id="JAMSHJ010000007">
    <property type="protein sequence ID" value="KAI5384268.1"/>
    <property type="molecule type" value="Genomic_DNA"/>
</dbReference>
<dbReference type="AlphaFoldDB" id="A0A9D4VI02"/>
<dbReference type="OrthoDB" id="1435234at2759"/>
<dbReference type="Gramene" id="Psat07G0132400-T1">
    <property type="protein sequence ID" value="KAI5384268.1"/>
    <property type="gene ID" value="KIW84_071324"/>
</dbReference>
<keyword evidence="3" id="KW-1185">Reference proteome</keyword>
<feature type="compositionally biased region" description="Basic and acidic residues" evidence="1">
    <location>
        <begin position="190"/>
        <end position="245"/>
    </location>
</feature>
<evidence type="ECO:0000313" key="3">
    <source>
        <dbReference type="Proteomes" id="UP001058974"/>
    </source>
</evidence>
<comment type="caution">
    <text evidence="2">The sequence shown here is derived from an EMBL/GenBank/DDBJ whole genome shotgun (WGS) entry which is preliminary data.</text>
</comment>
<evidence type="ECO:0000313" key="2">
    <source>
        <dbReference type="EMBL" id="KAI5384268.1"/>
    </source>
</evidence>
<feature type="compositionally biased region" description="Basic and acidic residues" evidence="1">
    <location>
        <begin position="382"/>
        <end position="395"/>
    </location>
</feature>
<dbReference type="Proteomes" id="UP001058974">
    <property type="component" value="Chromosome 7"/>
</dbReference>
<feature type="region of interest" description="Disordered" evidence="1">
    <location>
        <begin position="1"/>
        <end position="22"/>
    </location>
</feature>
<feature type="region of interest" description="Disordered" evidence="1">
    <location>
        <begin position="188"/>
        <end position="261"/>
    </location>
</feature>
<organism evidence="2 3">
    <name type="scientific">Pisum sativum</name>
    <name type="common">Garden pea</name>
    <name type="synonym">Lathyrus oleraceus</name>
    <dbReference type="NCBI Taxonomy" id="3888"/>
    <lineage>
        <taxon>Eukaryota</taxon>
        <taxon>Viridiplantae</taxon>
        <taxon>Streptophyta</taxon>
        <taxon>Embryophyta</taxon>
        <taxon>Tracheophyta</taxon>
        <taxon>Spermatophyta</taxon>
        <taxon>Magnoliopsida</taxon>
        <taxon>eudicotyledons</taxon>
        <taxon>Gunneridae</taxon>
        <taxon>Pentapetalae</taxon>
        <taxon>rosids</taxon>
        <taxon>fabids</taxon>
        <taxon>Fabales</taxon>
        <taxon>Fabaceae</taxon>
        <taxon>Papilionoideae</taxon>
        <taxon>50 kb inversion clade</taxon>
        <taxon>NPAAA clade</taxon>
        <taxon>Hologalegina</taxon>
        <taxon>IRL clade</taxon>
        <taxon>Fabeae</taxon>
        <taxon>Lathyrus</taxon>
    </lineage>
</organism>
<sequence>MGGCATKPKVAKDGEQPEPEQEYQLVKEDIVETKQEPLLQEQRAANLKNVDQVVDDDQANTRRSLSLLFNKENEDAQVTTENEKTKAEETAKPLEDAKSNEPTVKHESPKKEEKLYQESKVNEAAEKQEYAVVVDEVFSLQNQSTDPDKEIVKIQIPEVAKKTSEETIIIEPAKEIVVERIQNTNAAEDEGAKFSTENEKTKAEETVKQETFEDKQPLEDAKIIEPTVKHESPKKEEKLSQETKINEPVTKQESAVVTNEEKPTLQNQIIDSSTDVIVKTVTPEEAKINVPVVEETAVKQNQIAIPPEVTVIKTGTPEAEKVSAKTQSNELNEPIKQEKSSETIPIEAVVVSPLNEKVIEVVFPNTESVENKEVETTSSIGEKSHVDAVVEHTPKASDVGSDKVSLS</sequence>